<dbReference type="Proteomes" id="UP000176952">
    <property type="component" value="Unassembled WGS sequence"/>
</dbReference>
<name>A0A1G2B643_9BACT</name>
<organism evidence="3 4">
    <name type="scientific">Candidatus Kerfeldbacteria bacterium RIFCSPHIGHO2_12_FULL_48_17</name>
    <dbReference type="NCBI Taxonomy" id="1798542"/>
    <lineage>
        <taxon>Bacteria</taxon>
        <taxon>Candidatus Kerfeldiibacteriota</taxon>
    </lineage>
</organism>
<proteinExistence type="predicted"/>
<comment type="caution">
    <text evidence="3">The sequence shown here is derived from an EMBL/GenBank/DDBJ whole genome shotgun (WGS) entry which is preliminary data.</text>
</comment>
<reference evidence="3 4" key="1">
    <citation type="journal article" date="2016" name="Nat. Commun.">
        <title>Thousands of microbial genomes shed light on interconnected biogeochemical processes in an aquifer system.</title>
        <authorList>
            <person name="Anantharaman K."/>
            <person name="Brown C.T."/>
            <person name="Hug L.A."/>
            <person name="Sharon I."/>
            <person name="Castelle C.J."/>
            <person name="Probst A.J."/>
            <person name="Thomas B.C."/>
            <person name="Singh A."/>
            <person name="Wilkins M.J."/>
            <person name="Karaoz U."/>
            <person name="Brodie E.L."/>
            <person name="Williams K.H."/>
            <person name="Hubbard S.S."/>
            <person name="Banfield J.F."/>
        </authorList>
    </citation>
    <scope>NUCLEOTIDE SEQUENCE [LARGE SCALE GENOMIC DNA]</scope>
</reference>
<keyword evidence="2" id="KW-0472">Membrane</keyword>
<dbReference type="AlphaFoldDB" id="A0A1G2B643"/>
<dbReference type="EMBL" id="MHKD01000019">
    <property type="protein sequence ID" value="OGY83720.1"/>
    <property type="molecule type" value="Genomic_DNA"/>
</dbReference>
<protein>
    <submittedName>
        <fullName evidence="3">Uncharacterized protein</fullName>
    </submittedName>
</protein>
<feature type="coiled-coil region" evidence="1">
    <location>
        <begin position="63"/>
        <end position="96"/>
    </location>
</feature>
<feature type="transmembrane region" description="Helical" evidence="2">
    <location>
        <begin position="20"/>
        <end position="41"/>
    </location>
</feature>
<dbReference type="STRING" id="1798542.A3F54_05050"/>
<gene>
    <name evidence="3" type="ORF">A3F54_05050</name>
</gene>
<evidence type="ECO:0000313" key="4">
    <source>
        <dbReference type="Proteomes" id="UP000176952"/>
    </source>
</evidence>
<accession>A0A1G2B643</accession>
<evidence type="ECO:0000256" key="2">
    <source>
        <dbReference type="SAM" id="Phobius"/>
    </source>
</evidence>
<keyword evidence="2" id="KW-0812">Transmembrane</keyword>
<evidence type="ECO:0000256" key="1">
    <source>
        <dbReference type="SAM" id="Coils"/>
    </source>
</evidence>
<keyword evidence="2" id="KW-1133">Transmembrane helix</keyword>
<evidence type="ECO:0000313" key="3">
    <source>
        <dbReference type="EMBL" id="OGY83720.1"/>
    </source>
</evidence>
<keyword evidence="1" id="KW-0175">Coiled coil</keyword>
<sequence length="206" mass="23326">MSQNKWKYGDLLFGQGWLSVLVWVVLVPVFCFLVSVAMGYLEYRDWVATNRFPEPVKAPIDPAVVAEQVKEEAKQRAENLKKIESLIKQAAAYERQAKYAAGEEKFFLYPIVWKHCQGPVLGPGLWHVIIYKWVSDRPFKFDLTKGPADGEAEEYTNFTLDTIVKPDAGRQIGIPGGFSEPDSLFFYHLTNKAPGPSWVSVPPQCQ</sequence>